<keyword evidence="2" id="KW-0812">Transmembrane</keyword>
<protein>
    <recommendedName>
        <fullName evidence="5">Proteophosphoglycan 5</fullName>
    </recommendedName>
</protein>
<feature type="region of interest" description="Disordered" evidence="1">
    <location>
        <begin position="1"/>
        <end position="41"/>
    </location>
</feature>
<dbReference type="AlphaFoldDB" id="A0AAV5GLW1"/>
<name>A0AAV5GLW1_9BASI</name>
<proteinExistence type="predicted"/>
<evidence type="ECO:0000256" key="2">
    <source>
        <dbReference type="SAM" id="Phobius"/>
    </source>
</evidence>
<reference evidence="3 4" key="1">
    <citation type="submission" date="2021-12" db="EMBL/GenBank/DDBJ databases">
        <title>High titer production of polyol ester of fatty acids by Rhodotorula paludigena BS15 towards product separation-free biomass refinery.</title>
        <authorList>
            <person name="Mano J."/>
            <person name="Ono H."/>
            <person name="Tanaka T."/>
            <person name="Naito K."/>
            <person name="Sushida H."/>
            <person name="Ike M."/>
            <person name="Tokuyasu K."/>
            <person name="Kitaoka M."/>
        </authorList>
    </citation>
    <scope>NUCLEOTIDE SEQUENCE [LARGE SCALE GENOMIC DNA]</scope>
    <source>
        <strain evidence="3 4">BS15</strain>
    </source>
</reference>
<comment type="caution">
    <text evidence="3">The sequence shown here is derived from an EMBL/GenBank/DDBJ whole genome shotgun (WGS) entry which is preliminary data.</text>
</comment>
<evidence type="ECO:0000256" key="1">
    <source>
        <dbReference type="SAM" id="MobiDB-lite"/>
    </source>
</evidence>
<keyword evidence="2" id="KW-1133">Transmembrane helix</keyword>
<evidence type="ECO:0000313" key="4">
    <source>
        <dbReference type="Proteomes" id="UP001342314"/>
    </source>
</evidence>
<evidence type="ECO:0008006" key="5">
    <source>
        <dbReference type="Google" id="ProtNLM"/>
    </source>
</evidence>
<accession>A0AAV5GLW1</accession>
<gene>
    <name evidence="3" type="ORF">Rhopal_003913-T1</name>
</gene>
<dbReference type="EMBL" id="BQKY01000007">
    <property type="protein sequence ID" value="GJN90899.1"/>
    <property type="molecule type" value="Genomic_DNA"/>
</dbReference>
<organism evidence="3 4">
    <name type="scientific">Rhodotorula paludigena</name>
    <dbReference type="NCBI Taxonomy" id="86838"/>
    <lineage>
        <taxon>Eukaryota</taxon>
        <taxon>Fungi</taxon>
        <taxon>Dikarya</taxon>
        <taxon>Basidiomycota</taxon>
        <taxon>Pucciniomycotina</taxon>
        <taxon>Microbotryomycetes</taxon>
        <taxon>Sporidiobolales</taxon>
        <taxon>Sporidiobolaceae</taxon>
        <taxon>Rhodotorula</taxon>
    </lineage>
</organism>
<evidence type="ECO:0000313" key="3">
    <source>
        <dbReference type="EMBL" id="GJN90899.1"/>
    </source>
</evidence>
<feature type="compositionally biased region" description="Polar residues" evidence="1">
    <location>
        <begin position="29"/>
        <end position="39"/>
    </location>
</feature>
<sequence>MVVSYLSDDSPATSRSITPQSHLRRRSSVTHSNAPSSLGSPLMSRVASYNEKTGVIALPPSPPLHAWDERKAGKSALGLYDGGVGKGAPLAWRAAPKGRAYTLPRPWYTALALTGVTMSFVFLLSYLVPPSSSYQPTTILSRVRNPSKALCDPYSSAGKLQIDEDDADRTQWSPFDPTCQPPNFLAKLRDFTVHHHHAHADHVRAADFAWLSNKTALLIGDSVSREHVDYFCQLLGEESEVLRPGHHWAPAAPVRAPMKAQHSIERPKRLNQRGFRVVRDASRPRICYIPKLDFLLVSVFHFGLDQEDYWRDSRMPQYAAPGLFEHRLMDQVQPLINNIRADGRRTAPDYVEINSGMWDLARWAEQDVAAERDTTEALSQDRITWYRFRVGQMMDKVRNAFPNAKARVWRTLHYPTDPVAEHDYFMDKINPRTANDSALAVSYFSPNRIRQLDEAVRTLVLPSSAASPASSSPVVGSAEDDAAAEVPHPEFRLNEFGTLLQGHEAHAKDRLHGVPTYAHVLWSDIMLYELWRAERAGGHGFRSG</sequence>
<dbReference type="Proteomes" id="UP001342314">
    <property type="component" value="Unassembled WGS sequence"/>
</dbReference>
<feature type="compositionally biased region" description="Polar residues" evidence="1">
    <location>
        <begin position="10"/>
        <end position="21"/>
    </location>
</feature>
<keyword evidence="4" id="KW-1185">Reference proteome</keyword>
<keyword evidence="2" id="KW-0472">Membrane</keyword>
<feature type="transmembrane region" description="Helical" evidence="2">
    <location>
        <begin position="107"/>
        <end position="128"/>
    </location>
</feature>